<feature type="non-terminal residue" evidence="2">
    <location>
        <position position="87"/>
    </location>
</feature>
<protein>
    <submittedName>
        <fullName evidence="2">14257_t:CDS:1</fullName>
    </submittedName>
</protein>
<reference evidence="2" key="1">
    <citation type="submission" date="2021-06" db="EMBL/GenBank/DDBJ databases">
        <authorList>
            <person name="Kallberg Y."/>
            <person name="Tangrot J."/>
            <person name="Rosling A."/>
        </authorList>
    </citation>
    <scope>NUCLEOTIDE SEQUENCE</scope>
    <source>
        <strain evidence="2">CL551</strain>
    </source>
</reference>
<comment type="caution">
    <text evidence="2">The sequence shown here is derived from an EMBL/GenBank/DDBJ whole genome shotgun (WGS) entry which is preliminary data.</text>
</comment>
<dbReference type="EMBL" id="CAJVPV010040783">
    <property type="protein sequence ID" value="CAG8760923.1"/>
    <property type="molecule type" value="Genomic_DNA"/>
</dbReference>
<evidence type="ECO:0000313" key="2">
    <source>
        <dbReference type="EMBL" id="CAG8760923.1"/>
    </source>
</evidence>
<feature type="region of interest" description="Disordered" evidence="1">
    <location>
        <begin position="1"/>
        <end position="35"/>
    </location>
</feature>
<organism evidence="2 3">
    <name type="scientific">Acaulospora morrowiae</name>
    <dbReference type="NCBI Taxonomy" id="94023"/>
    <lineage>
        <taxon>Eukaryota</taxon>
        <taxon>Fungi</taxon>
        <taxon>Fungi incertae sedis</taxon>
        <taxon>Mucoromycota</taxon>
        <taxon>Glomeromycotina</taxon>
        <taxon>Glomeromycetes</taxon>
        <taxon>Diversisporales</taxon>
        <taxon>Acaulosporaceae</taxon>
        <taxon>Acaulospora</taxon>
    </lineage>
</organism>
<accession>A0A9N9J2M2</accession>
<name>A0A9N9J2M2_9GLOM</name>
<sequence>RRSHMKGDGPASHNLIDPRKSVADRTLSPQNQRERKFSFGSQVIMGTCGINAHGDRGIIVGKFKYRPSLIYPGNAIYGNDFIFGDKL</sequence>
<dbReference type="Proteomes" id="UP000789342">
    <property type="component" value="Unassembled WGS sequence"/>
</dbReference>
<gene>
    <name evidence="2" type="ORF">AMORRO_LOCUS15917</name>
</gene>
<proteinExistence type="predicted"/>
<keyword evidence="3" id="KW-1185">Reference proteome</keyword>
<evidence type="ECO:0000313" key="3">
    <source>
        <dbReference type="Proteomes" id="UP000789342"/>
    </source>
</evidence>
<dbReference type="AlphaFoldDB" id="A0A9N9J2M2"/>
<evidence type="ECO:0000256" key="1">
    <source>
        <dbReference type="SAM" id="MobiDB-lite"/>
    </source>
</evidence>
<feature type="non-terminal residue" evidence="2">
    <location>
        <position position="1"/>
    </location>
</feature>